<comment type="caution">
    <text evidence="2">The sequence shown here is derived from an EMBL/GenBank/DDBJ whole genome shotgun (WGS) entry which is preliminary data.</text>
</comment>
<dbReference type="Pfam" id="PF06057">
    <property type="entry name" value="VirJ"/>
    <property type="match status" value="1"/>
</dbReference>
<feature type="domain" description="Bacterial virulence" evidence="1">
    <location>
        <begin position="51"/>
        <end position="236"/>
    </location>
</feature>
<dbReference type="EMBL" id="PHHF01000086">
    <property type="protein sequence ID" value="PTD15860.1"/>
    <property type="molecule type" value="Genomic_DNA"/>
</dbReference>
<dbReference type="SUPFAM" id="SSF53474">
    <property type="entry name" value="alpha/beta-Hydrolases"/>
    <property type="match status" value="1"/>
</dbReference>
<accession>A0A2T4HJ80</accession>
<proteinExistence type="predicted"/>
<name>A0A2T4HJ80_9SPHN</name>
<keyword evidence="3" id="KW-1185">Reference proteome</keyword>
<dbReference type="RefSeq" id="WP_107396228.1">
    <property type="nucleotide sequence ID" value="NZ_PHHF01000086.1"/>
</dbReference>
<evidence type="ECO:0000259" key="1">
    <source>
        <dbReference type="Pfam" id="PF06057"/>
    </source>
</evidence>
<gene>
    <name evidence="2" type="ORF">CV103_21780</name>
</gene>
<protein>
    <submittedName>
        <fullName evidence="2">Type IV secretion system protein VirJ</fullName>
    </submittedName>
</protein>
<dbReference type="AlphaFoldDB" id="A0A2T4HJ80"/>
<evidence type="ECO:0000313" key="3">
    <source>
        <dbReference type="Proteomes" id="UP000241206"/>
    </source>
</evidence>
<reference evidence="2 3" key="1">
    <citation type="submission" date="2017-11" db="EMBL/GenBank/DDBJ databases">
        <title>Sphingomonas oleivorans sp. nov., isolated from oil-contaminated soil.</title>
        <authorList>
            <person name="Wang L."/>
            <person name="Chen L."/>
        </authorList>
    </citation>
    <scope>NUCLEOTIDE SEQUENCE [LARGE SCALE GENOMIC DNA]</scope>
    <source>
        <strain evidence="2 3">K101</strain>
    </source>
</reference>
<evidence type="ECO:0000313" key="2">
    <source>
        <dbReference type="EMBL" id="PTD15860.1"/>
    </source>
</evidence>
<dbReference type="InterPro" id="IPR029058">
    <property type="entry name" value="AB_hydrolase_fold"/>
</dbReference>
<organism evidence="2 3">
    <name type="scientific">Edaphosphingomonas fennica</name>
    <dbReference type="NCBI Taxonomy" id="114404"/>
    <lineage>
        <taxon>Bacteria</taxon>
        <taxon>Pseudomonadati</taxon>
        <taxon>Pseudomonadota</taxon>
        <taxon>Alphaproteobacteria</taxon>
        <taxon>Sphingomonadales</taxon>
        <taxon>Rhizorhabdaceae</taxon>
        <taxon>Edaphosphingomonas</taxon>
    </lineage>
</organism>
<dbReference type="InterPro" id="IPR010333">
    <property type="entry name" value="VirJ"/>
</dbReference>
<dbReference type="Proteomes" id="UP000241206">
    <property type="component" value="Unassembled WGS sequence"/>
</dbReference>
<sequence length="249" mass="26455">MRGRKAGIAVGALLAALAAFAIWLGYIGYFGGPVFFELPAEKPSPPELRGTVAVILSGDMGFRIGMGPRIAKRLAADGIPVLGVSSLTYFRHERSPVEVAALLDAAAGRALAFGHADRLILIGQSFGADMLHVGLVDMPPALRAKVAMVGLVVPTDSLIFRASPSELFNWTPPDAPALPTARALDWVPAVCIQGREEEDSLCPHLDQPNMRRLVLPGGHPLHRDVDALHAALWREIMATARAPRAGAVS</sequence>
<dbReference type="Gene3D" id="3.40.50.1820">
    <property type="entry name" value="alpha/beta hydrolase"/>
    <property type="match status" value="1"/>
</dbReference>